<evidence type="ECO:0000256" key="2">
    <source>
        <dbReference type="ARBA" id="ARBA00022679"/>
    </source>
</evidence>
<evidence type="ECO:0000259" key="3">
    <source>
        <dbReference type="Pfam" id="PF00685"/>
    </source>
</evidence>
<dbReference type="STRING" id="131310.A0A0N5A6K4"/>
<keyword evidence="4" id="KW-1185">Reference proteome</keyword>
<comment type="similarity">
    <text evidence="1">Belongs to the sulfotransferase 1 family.</text>
</comment>
<dbReference type="GO" id="GO:0008146">
    <property type="term" value="F:sulfotransferase activity"/>
    <property type="evidence" value="ECO:0007669"/>
    <property type="project" value="InterPro"/>
</dbReference>
<dbReference type="InterPro" id="IPR000863">
    <property type="entry name" value="Sulfotransferase_dom"/>
</dbReference>
<sequence>MTVTKAEAYIEASYKKTKEIEKFNETDSSLNVGACGKLLRKIDSVNYPIQCTEETVQSVKNIQLNNDDLFLISFPQSGVKLLKDIILQLFGLKNEDKYRFPTVEYLGSSVINIYPSPRLLTTHLNYNLCPKVNNCKVILLIRNPKDVVASMFKHRLDNSTTNFENYYTAFINGETEFGDYFKHLKSFINLAEEKNILLLTYEQTAYDIVGTTMKLGKFLNLHEKISDAKNLFKIVEEVTLQNEININFSVKKWKEYFNEEQSLNIDKKFNFSFKDTPFEHIFDKEMKW</sequence>
<dbReference type="Proteomes" id="UP000038045">
    <property type="component" value="Unplaced"/>
</dbReference>
<protein>
    <submittedName>
        <fullName evidence="5">Sulfotransfer_1 domain-containing protein</fullName>
    </submittedName>
</protein>
<evidence type="ECO:0000313" key="5">
    <source>
        <dbReference type="WBParaSite" id="PTRK_0001762800.1"/>
    </source>
</evidence>
<dbReference type="Gene3D" id="3.40.50.300">
    <property type="entry name" value="P-loop containing nucleotide triphosphate hydrolases"/>
    <property type="match status" value="1"/>
</dbReference>
<dbReference type="PANTHER" id="PTHR11783">
    <property type="entry name" value="SULFOTRANSFERASE SULT"/>
    <property type="match status" value="1"/>
</dbReference>
<keyword evidence="2" id="KW-0808">Transferase</keyword>
<accession>A0A0N5A6K4</accession>
<evidence type="ECO:0000256" key="1">
    <source>
        <dbReference type="ARBA" id="ARBA00005771"/>
    </source>
</evidence>
<dbReference type="Pfam" id="PF00685">
    <property type="entry name" value="Sulfotransfer_1"/>
    <property type="match status" value="1"/>
</dbReference>
<dbReference type="AlphaFoldDB" id="A0A0N5A6K4"/>
<proteinExistence type="inferred from homology"/>
<dbReference type="WBParaSite" id="PTRK_0001762800.1">
    <property type="protein sequence ID" value="PTRK_0001762800.1"/>
    <property type="gene ID" value="PTRK_0001762800"/>
</dbReference>
<evidence type="ECO:0000313" key="4">
    <source>
        <dbReference type="Proteomes" id="UP000038045"/>
    </source>
</evidence>
<dbReference type="SUPFAM" id="SSF52540">
    <property type="entry name" value="P-loop containing nucleoside triphosphate hydrolases"/>
    <property type="match status" value="1"/>
</dbReference>
<organism evidence="4 5">
    <name type="scientific">Parastrongyloides trichosuri</name>
    <name type="common">Possum-specific nematode worm</name>
    <dbReference type="NCBI Taxonomy" id="131310"/>
    <lineage>
        <taxon>Eukaryota</taxon>
        <taxon>Metazoa</taxon>
        <taxon>Ecdysozoa</taxon>
        <taxon>Nematoda</taxon>
        <taxon>Chromadorea</taxon>
        <taxon>Rhabditida</taxon>
        <taxon>Tylenchina</taxon>
        <taxon>Panagrolaimomorpha</taxon>
        <taxon>Strongyloidoidea</taxon>
        <taxon>Strongyloididae</taxon>
        <taxon>Parastrongyloides</taxon>
    </lineage>
</organism>
<dbReference type="InterPro" id="IPR027417">
    <property type="entry name" value="P-loop_NTPase"/>
</dbReference>
<reference evidence="5" key="1">
    <citation type="submission" date="2017-02" db="UniProtKB">
        <authorList>
            <consortium name="WormBaseParasite"/>
        </authorList>
    </citation>
    <scope>IDENTIFICATION</scope>
</reference>
<name>A0A0N5A6K4_PARTI</name>
<feature type="domain" description="Sulfotransferase" evidence="3">
    <location>
        <begin position="67"/>
        <end position="275"/>
    </location>
</feature>